<evidence type="ECO:0000313" key="1">
    <source>
        <dbReference type="EMBL" id="SDY01707.1"/>
    </source>
</evidence>
<evidence type="ECO:0000313" key="2">
    <source>
        <dbReference type="Proteomes" id="UP000199286"/>
    </source>
</evidence>
<dbReference type="RefSeq" id="WP_089879526.1">
    <property type="nucleotide sequence ID" value="NZ_FNPF01000002.1"/>
</dbReference>
<dbReference type="Proteomes" id="UP000199286">
    <property type="component" value="Unassembled WGS sequence"/>
</dbReference>
<protein>
    <submittedName>
        <fullName evidence="1">Uncharacterized protein</fullName>
    </submittedName>
</protein>
<dbReference type="AlphaFoldDB" id="A0A1H3GF70"/>
<proteinExistence type="predicted"/>
<dbReference type="EMBL" id="FNPF01000002">
    <property type="protein sequence ID" value="SDY01707.1"/>
    <property type="molecule type" value="Genomic_DNA"/>
</dbReference>
<gene>
    <name evidence="1" type="ORF">SAMN05444340_102307</name>
</gene>
<reference evidence="1 2" key="1">
    <citation type="submission" date="2016-10" db="EMBL/GenBank/DDBJ databases">
        <authorList>
            <person name="de Groot N.N."/>
        </authorList>
    </citation>
    <scope>NUCLEOTIDE SEQUENCE [LARGE SCALE GENOMIC DNA]</scope>
    <source>
        <strain evidence="1 2">DSM 26880</strain>
    </source>
</reference>
<keyword evidence="2" id="KW-1185">Reference proteome</keyword>
<accession>A0A1H3GF70</accession>
<sequence length="81" mass="8870">MGLKIFSLNDDAVEGVLDDIKPFAMRRSGDVLTARVGEHRFVLPGREYRGVSEMRACVYSVIARYRAATKRGAEGGQPALA</sequence>
<organism evidence="1 2">
    <name type="scientific">Citreimonas salinaria</name>
    <dbReference type="NCBI Taxonomy" id="321339"/>
    <lineage>
        <taxon>Bacteria</taxon>
        <taxon>Pseudomonadati</taxon>
        <taxon>Pseudomonadota</taxon>
        <taxon>Alphaproteobacteria</taxon>
        <taxon>Rhodobacterales</taxon>
        <taxon>Roseobacteraceae</taxon>
        <taxon>Citreimonas</taxon>
    </lineage>
</organism>
<name>A0A1H3GF70_9RHOB</name>